<sequence length="39" mass="4582">MYGCQMENQKSAASAIFKFIEIWYNRERLHSALGYRTPA</sequence>
<organism evidence="2 3">
    <name type="scientific">Adhaeribacter swui</name>
    <dbReference type="NCBI Taxonomy" id="2086471"/>
    <lineage>
        <taxon>Bacteria</taxon>
        <taxon>Pseudomonadati</taxon>
        <taxon>Bacteroidota</taxon>
        <taxon>Cytophagia</taxon>
        <taxon>Cytophagales</taxon>
        <taxon>Hymenobacteraceae</taxon>
        <taxon>Adhaeribacter</taxon>
    </lineage>
</organism>
<name>A0A7G7GAB2_9BACT</name>
<proteinExistence type="predicted"/>
<keyword evidence="3" id="KW-1185">Reference proteome</keyword>
<accession>A0A7G7GAB2</accession>
<evidence type="ECO:0000259" key="1">
    <source>
        <dbReference type="Pfam" id="PF13683"/>
    </source>
</evidence>
<dbReference type="Proteomes" id="UP000515237">
    <property type="component" value="Chromosome"/>
</dbReference>
<dbReference type="KEGG" id="aswu:HUW51_15705"/>
<evidence type="ECO:0000313" key="3">
    <source>
        <dbReference type="Proteomes" id="UP000515237"/>
    </source>
</evidence>
<reference evidence="2 3" key="1">
    <citation type="journal article" date="2018" name="Int. J. Syst. Evol. Microbiol.">
        <title>Adhaeribacter swui sp. nov., isolated from wet mud.</title>
        <authorList>
            <person name="Kim D.U."/>
            <person name="Kim K.W."/>
            <person name="Kang M.S."/>
            <person name="Kim J.Y."/>
            <person name="Jang J.H."/>
            <person name="Kim M.K."/>
        </authorList>
    </citation>
    <scope>NUCLEOTIDE SEQUENCE [LARGE SCALE GENOMIC DNA]</scope>
    <source>
        <strain evidence="2 3">KCTC 52873</strain>
    </source>
</reference>
<dbReference type="EMBL" id="CP055156">
    <property type="protein sequence ID" value="QNF34096.1"/>
    <property type="molecule type" value="Genomic_DNA"/>
</dbReference>
<feature type="domain" description="Integrase catalytic" evidence="1">
    <location>
        <begin position="12"/>
        <end position="38"/>
    </location>
</feature>
<evidence type="ECO:0000313" key="2">
    <source>
        <dbReference type="EMBL" id="QNF34096.1"/>
    </source>
</evidence>
<dbReference type="GO" id="GO:0015074">
    <property type="term" value="P:DNA integration"/>
    <property type="evidence" value="ECO:0007669"/>
    <property type="project" value="InterPro"/>
</dbReference>
<dbReference type="InterPro" id="IPR001584">
    <property type="entry name" value="Integrase_cat-core"/>
</dbReference>
<gene>
    <name evidence="2" type="ORF">HUW51_15705</name>
</gene>
<protein>
    <submittedName>
        <fullName evidence="2">Transposase</fullName>
    </submittedName>
</protein>
<dbReference type="AlphaFoldDB" id="A0A7G7GAB2"/>
<dbReference type="Pfam" id="PF13683">
    <property type="entry name" value="rve_3"/>
    <property type="match status" value="1"/>
</dbReference>